<dbReference type="GO" id="GO:0005737">
    <property type="term" value="C:cytoplasm"/>
    <property type="evidence" value="ECO:0007669"/>
    <property type="project" value="UniProtKB-SubCell"/>
</dbReference>
<dbReference type="GO" id="GO:0005681">
    <property type="term" value="C:spliceosomal complex"/>
    <property type="evidence" value="ECO:0007669"/>
    <property type="project" value="TreeGrafter"/>
</dbReference>
<feature type="region of interest" description="Disordered" evidence="6">
    <location>
        <begin position="288"/>
        <end position="334"/>
    </location>
</feature>
<evidence type="ECO:0000259" key="7">
    <source>
        <dbReference type="PROSITE" id="PS50076"/>
    </source>
</evidence>
<evidence type="ECO:0000256" key="5">
    <source>
        <dbReference type="ARBA" id="ARBA00023242"/>
    </source>
</evidence>
<dbReference type="AlphaFoldDB" id="A0A0C9TH06"/>
<dbReference type="CDD" id="cd06257">
    <property type="entry name" value="DnaJ"/>
    <property type="match status" value="1"/>
</dbReference>
<feature type="compositionally biased region" description="Basic residues" evidence="6">
    <location>
        <begin position="218"/>
        <end position="227"/>
    </location>
</feature>
<feature type="compositionally biased region" description="Low complexity" evidence="6">
    <location>
        <begin position="301"/>
        <end position="313"/>
    </location>
</feature>
<dbReference type="PRINTS" id="PR00625">
    <property type="entry name" value="JDOMAIN"/>
</dbReference>
<proteinExistence type="predicted"/>
<evidence type="ECO:0000256" key="4">
    <source>
        <dbReference type="ARBA" id="ARBA00023186"/>
    </source>
</evidence>
<feature type="region of interest" description="Disordered" evidence="6">
    <location>
        <begin position="218"/>
        <end position="241"/>
    </location>
</feature>
<reference evidence="8 9" key="1">
    <citation type="submission" date="2014-06" db="EMBL/GenBank/DDBJ databases">
        <authorList>
            <consortium name="DOE Joint Genome Institute"/>
            <person name="Kuo A."/>
            <person name="Kohler A."/>
            <person name="Nagy L.G."/>
            <person name="Floudas D."/>
            <person name="Copeland A."/>
            <person name="Barry K.W."/>
            <person name="Cichocki N."/>
            <person name="Veneault-Fourrey C."/>
            <person name="LaButti K."/>
            <person name="Lindquist E.A."/>
            <person name="Lipzen A."/>
            <person name="Lundell T."/>
            <person name="Morin E."/>
            <person name="Murat C."/>
            <person name="Sun H."/>
            <person name="Tunlid A."/>
            <person name="Henrissat B."/>
            <person name="Grigoriev I.V."/>
            <person name="Hibbett D.S."/>
            <person name="Martin F."/>
            <person name="Nordberg H.P."/>
            <person name="Cantor M.N."/>
            <person name="Hua S.X."/>
        </authorList>
    </citation>
    <scope>NUCLEOTIDE SEQUENCE [LARGE SCALE GENOMIC DNA]</scope>
    <source>
        <strain evidence="8 9">ATCC 200175</strain>
    </source>
</reference>
<dbReference type="HOGENOM" id="CLU_045732_0_1_1"/>
<keyword evidence="4" id="KW-0143">Chaperone</keyword>
<sequence length="392" mass="43103">MAPAAPPEPEENPYKLLDISQEATDAEIRTAYRTRSLKVHPDRNRNDPNAAQKFHALTTASTLLLDPLRRLALDAQLRLAEAKKARFASYDTKRKALVTELEEREREFKKARQEKAKENAAREGENDRVKEAGRRMREERERQREELARAKLEEARIDAEEEATDANAPPPLGPYDTTIRVKFTLSAFPSLSTASALASHLRRFGEIDEGAVVLSIKPKKPSKKKKAQLQDKGADEEGKGEGEKLVNAVVPFAQISSAFGAISSGPTLKERGMEVSWVGGSEPPILGWLRDRGELGGKPQSTSPAATSSNNAPGKAQTTDELPQTTNAANGVKFSTFPSTFPSVPSFEPLPPAAKATSAMDFESITLLRLREAERARLEREILEAEARGEEV</sequence>
<evidence type="ECO:0000256" key="3">
    <source>
        <dbReference type="ARBA" id="ARBA00022490"/>
    </source>
</evidence>
<gene>
    <name evidence="8" type="ORF">PAXINDRAFT_20251</name>
</gene>
<dbReference type="PANTHER" id="PTHR44313">
    <property type="entry name" value="DNAJ HOMOLOG SUBFAMILY C MEMBER 17"/>
    <property type="match status" value="1"/>
</dbReference>
<dbReference type="EMBL" id="KN820268">
    <property type="protein sequence ID" value="KIJ06556.1"/>
    <property type="molecule type" value="Genomic_DNA"/>
</dbReference>
<keyword evidence="3" id="KW-0963">Cytoplasm</keyword>
<dbReference type="Pfam" id="PF00226">
    <property type="entry name" value="DnaJ"/>
    <property type="match status" value="1"/>
</dbReference>
<feature type="compositionally biased region" description="Basic and acidic residues" evidence="6">
    <location>
        <begin position="228"/>
        <end position="241"/>
    </location>
</feature>
<dbReference type="PROSITE" id="PS50076">
    <property type="entry name" value="DNAJ_2"/>
    <property type="match status" value="1"/>
</dbReference>
<keyword evidence="9" id="KW-1185">Reference proteome</keyword>
<evidence type="ECO:0000313" key="9">
    <source>
        <dbReference type="Proteomes" id="UP000053647"/>
    </source>
</evidence>
<dbReference type="PANTHER" id="PTHR44313:SF1">
    <property type="entry name" value="DNAJ HOMOLOG SUBFAMILY C MEMBER 17"/>
    <property type="match status" value="1"/>
</dbReference>
<dbReference type="Proteomes" id="UP000053647">
    <property type="component" value="Unassembled WGS sequence"/>
</dbReference>
<protein>
    <recommendedName>
        <fullName evidence="7">J domain-containing protein</fullName>
    </recommendedName>
</protein>
<dbReference type="GO" id="GO:0000390">
    <property type="term" value="P:spliceosomal complex disassembly"/>
    <property type="evidence" value="ECO:0007669"/>
    <property type="project" value="TreeGrafter"/>
</dbReference>
<dbReference type="SUPFAM" id="SSF46565">
    <property type="entry name" value="Chaperone J-domain"/>
    <property type="match status" value="1"/>
</dbReference>
<feature type="region of interest" description="Disordered" evidence="6">
    <location>
        <begin position="109"/>
        <end position="147"/>
    </location>
</feature>
<evidence type="ECO:0000256" key="2">
    <source>
        <dbReference type="ARBA" id="ARBA00004496"/>
    </source>
</evidence>
<accession>A0A0C9TH06</accession>
<dbReference type="SMART" id="SM00271">
    <property type="entry name" value="DnaJ"/>
    <property type="match status" value="1"/>
</dbReference>
<dbReference type="OrthoDB" id="376357at2759"/>
<dbReference type="InterPro" id="IPR052094">
    <property type="entry name" value="Pre-mRNA-splicing_ERAD"/>
</dbReference>
<dbReference type="InterPro" id="IPR036869">
    <property type="entry name" value="J_dom_sf"/>
</dbReference>
<name>A0A0C9TH06_PAXIN</name>
<dbReference type="InterPro" id="IPR001623">
    <property type="entry name" value="DnaJ_domain"/>
</dbReference>
<evidence type="ECO:0000313" key="8">
    <source>
        <dbReference type="EMBL" id="KIJ06556.1"/>
    </source>
</evidence>
<feature type="compositionally biased region" description="Polar residues" evidence="6">
    <location>
        <begin position="316"/>
        <end position="329"/>
    </location>
</feature>
<organism evidence="8 9">
    <name type="scientific">Paxillus involutus ATCC 200175</name>
    <dbReference type="NCBI Taxonomy" id="664439"/>
    <lineage>
        <taxon>Eukaryota</taxon>
        <taxon>Fungi</taxon>
        <taxon>Dikarya</taxon>
        <taxon>Basidiomycota</taxon>
        <taxon>Agaricomycotina</taxon>
        <taxon>Agaricomycetes</taxon>
        <taxon>Agaricomycetidae</taxon>
        <taxon>Boletales</taxon>
        <taxon>Paxilineae</taxon>
        <taxon>Paxillaceae</taxon>
        <taxon>Paxillus</taxon>
    </lineage>
</organism>
<reference evidence="9" key="2">
    <citation type="submission" date="2015-01" db="EMBL/GenBank/DDBJ databases">
        <title>Evolutionary Origins and Diversification of the Mycorrhizal Mutualists.</title>
        <authorList>
            <consortium name="DOE Joint Genome Institute"/>
            <consortium name="Mycorrhizal Genomics Consortium"/>
            <person name="Kohler A."/>
            <person name="Kuo A."/>
            <person name="Nagy L.G."/>
            <person name="Floudas D."/>
            <person name="Copeland A."/>
            <person name="Barry K.W."/>
            <person name="Cichocki N."/>
            <person name="Veneault-Fourrey C."/>
            <person name="LaButti K."/>
            <person name="Lindquist E.A."/>
            <person name="Lipzen A."/>
            <person name="Lundell T."/>
            <person name="Morin E."/>
            <person name="Murat C."/>
            <person name="Riley R."/>
            <person name="Ohm R."/>
            <person name="Sun H."/>
            <person name="Tunlid A."/>
            <person name="Henrissat B."/>
            <person name="Grigoriev I.V."/>
            <person name="Hibbett D.S."/>
            <person name="Martin F."/>
        </authorList>
    </citation>
    <scope>NUCLEOTIDE SEQUENCE [LARGE SCALE GENOMIC DNA]</scope>
    <source>
        <strain evidence="9">ATCC 200175</strain>
    </source>
</reference>
<evidence type="ECO:0000256" key="6">
    <source>
        <dbReference type="SAM" id="MobiDB-lite"/>
    </source>
</evidence>
<feature type="domain" description="J" evidence="7">
    <location>
        <begin position="12"/>
        <end position="77"/>
    </location>
</feature>
<keyword evidence="5" id="KW-0539">Nucleus</keyword>
<comment type="subcellular location">
    <subcellularLocation>
        <location evidence="2">Cytoplasm</location>
    </subcellularLocation>
    <subcellularLocation>
        <location evidence="1">Nucleus</location>
    </subcellularLocation>
</comment>
<dbReference type="Gene3D" id="1.10.287.110">
    <property type="entry name" value="DnaJ domain"/>
    <property type="match status" value="1"/>
</dbReference>
<evidence type="ECO:0000256" key="1">
    <source>
        <dbReference type="ARBA" id="ARBA00004123"/>
    </source>
</evidence>